<dbReference type="Gene3D" id="3.10.129.10">
    <property type="entry name" value="Hotdog Thioesterase"/>
    <property type="match status" value="1"/>
</dbReference>
<evidence type="ECO:0000313" key="1">
    <source>
        <dbReference type="EMBL" id="MCP2265932.1"/>
    </source>
</evidence>
<dbReference type="Proteomes" id="UP001139493">
    <property type="component" value="Unassembled WGS sequence"/>
</dbReference>
<organism evidence="1 2">
    <name type="scientific">Promicromonospora thailandica</name>
    <dbReference type="NCBI Taxonomy" id="765201"/>
    <lineage>
        <taxon>Bacteria</taxon>
        <taxon>Bacillati</taxon>
        <taxon>Actinomycetota</taxon>
        <taxon>Actinomycetes</taxon>
        <taxon>Micrococcales</taxon>
        <taxon>Promicromonosporaceae</taxon>
        <taxon>Promicromonospora</taxon>
    </lineage>
</organism>
<accession>A0A9X2G5X4</accession>
<dbReference type="CDD" id="cd00586">
    <property type="entry name" value="4HBT"/>
    <property type="match status" value="1"/>
</dbReference>
<dbReference type="SUPFAM" id="SSF54637">
    <property type="entry name" value="Thioesterase/thiol ester dehydrase-isomerase"/>
    <property type="match status" value="1"/>
</dbReference>
<name>A0A9X2G5X4_9MICO</name>
<keyword evidence="2" id="KW-1185">Reference proteome</keyword>
<keyword evidence="1" id="KW-0378">Hydrolase</keyword>
<dbReference type="AlphaFoldDB" id="A0A9X2G5X4"/>
<reference evidence="1" key="1">
    <citation type="submission" date="2022-06" db="EMBL/GenBank/DDBJ databases">
        <title>Genomic Encyclopedia of Archaeal and Bacterial Type Strains, Phase II (KMG-II): from individual species to whole genera.</title>
        <authorList>
            <person name="Goeker M."/>
        </authorList>
    </citation>
    <scope>NUCLEOTIDE SEQUENCE</scope>
    <source>
        <strain evidence="1">DSM 26652</strain>
    </source>
</reference>
<dbReference type="InterPro" id="IPR051490">
    <property type="entry name" value="THEM6_lcsJ_thioesterase"/>
</dbReference>
<dbReference type="PANTHER" id="PTHR12475">
    <property type="match status" value="1"/>
</dbReference>
<dbReference type="GO" id="GO:0016787">
    <property type="term" value="F:hydrolase activity"/>
    <property type="evidence" value="ECO:0007669"/>
    <property type="project" value="UniProtKB-KW"/>
</dbReference>
<proteinExistence type="predicted"/>
<dbReference type="InterPro" id="IPR029069">
    <property type="entry name" value="HotDog_dom_sf"/>
</dbReference>
<dbReference type="PANTHER" id="PTHR12475:SF4">
    <property type="entry name" value="PROTEIN THEM6"/>
    <property type="match status" value="1"/>
</dbReference>
<protein>
    <submittedName>
        <fullName evidence="1">Acyl-CoA thioester hydrolase, YbgC/YbaW family</fullName>
    </submittedName>
</protein>
<dbReference type="RefSeq" id="WP_372494914.1">
    <property type="nucleotide sequence ID" value="NZ_JAMTCS010000010.1"/>
</dbReference>
<dbReference type="Pfam" id="PF13279">
    <property type="entry name" value="4HBT_2"/>
    <property type="match status" value="1"/>
</dbReference>
<evidence type="ECO:0000313" key="2">
    <source>
        <dbReference type="Proteomes" id="UP001139493"/>
    </source>
</evidence>
<gene>
    <name evidence="1" type="ORF">APR03_003297</name>
</gene>
<comment type="caution">
    <text evidence="1">The sequence shown here is derived from an EMBL/GenBank/DDBJ whole genome shotgun (WGS) entry which is preliminary data.</text>
</comment>
<sequence length="178" mass="19981">MARMLQLTLSGLLPRKARPGQTLLDPSVTRMRVGPLDLDSYLHVNNGTYLQMMDVARNNQIADLGLFPVARRKGWAPVVAASTMKYRRSLQPFDRFEITTRILGWDERVFYLEQVFTRGDTLYARGWVASRFLDRKGNRIAPADVIRDATGEVPASPELPADVAAWARAVDVSPRPVA</sequence>
<dbReference type="EMBL" id="JAMTCS010000010">
    <property type="protein sequence ID" value="MCP2265932.1"/>
    <property type="molecule type" value="Genomic_DNA"/>
</dbReference>